<accession>A0A412FSU1</accession>
<dbReference type="EMBL" id="VVYD01000009">
    <property type="protein sequence ID" value="KAA5498649.1"/>
    <property type="molecule type" value="Genomic_DNA"/>
</dbReference>
<dbReference type="Proteomes" id="UP000368418">
    <property type="component" value="Unassembled WGS sequence"/>
</dbReference>
<keyword evidence="2" id="KW-0472">Membrane</keyword>
<sequence>MNVLVDGRTFTKKSAGISTFLKCSLQEWANKSPQNNFWVFVPKKKDETISFSCFPANVHFINIQFYGFIPNLFLLLLCIPYYIRKYKIDLYYSPVPCIPYFLPKRVKKLIVVHDVVNIAYKDTMQLRNKIANSLLFERSIINADYLWTNSEYTKLQVEKYFRERKCRNIFVGCSVDDNIFKRNVISKEKHQQILKRIGINHRFILFVGTLEPRKNLSFLLSLMPKLYKDYKLQLVIVGARGWKDSNIFEIVNNPTYPKDSTIFCGYVSNDDLACLYDMAACFVSTSLNEGFGMPQLEALKCGCPVLTSHNSAMIEVVSDIEGGHTIEGYETEAWIDAILKIVNNPRFVKGEKLSTYNWEYIINGLMYYLS</sequence>
<evidence type="ECO:0000313" key="4">
    <source>
        <dbReference type="EMBL" id="KAA5498649.1"/>
    </source>
</evidence>
<feature type="transmembrane region" description="Helical" evidence="2">
    <location>
        <begin position="63"/>
        <end position="83"/>
    </location>
</feature>
<evidence type="ECO:0000313" key="5">
    <source>
        <dbReference type="EMBL" id="RGR71159.1"/>
    </source>
</evidence>
<organism evidence="5 6">
    <name type="scientific">Bacteroides caccae</name>
    <dbReference type="NCBI Taxonomy" id="47678"/>
    <lineage>
        <taxon>Bacteria</taxon>
        <taxon>Pseudomonadati</taxon>
        <taxon>Bacteroidota</taxon>
        <taxon>Bacteroidia</taxon>
        <taxon>Bacteroidales</taxon>
        <taxon>Bacteroidaceae</taxon>
        <taxon>Bacteroides</taxon>
    </lineage>
</organism>
<dbReference type="SUPFAM" id="SSF53756">
    <property type="entry name" value="UDP-Glycosyltransferase/glycogen phosphorylase"/>
    <property type="match status" value="1"/>
</dbReference>
<dbReference type="AlphaFoldDB" id="A0A412FSU1"/>
<protein>
    <submittedName>
        <fullName evidence="5">Glycosyltransferase family 1 protein</fullName>
    </submittedName>
    <submittedName>
        <fullName evidence="4">Glycosyltransferase family 4 protein</fullName>
    </submittedName>
</protein>
<evidence type="ECO:0000256" key="2">
    <source>
        <dbReference type="SAM" id="Phobius"/>
    </source>
</evidence>
<comment type="caution">
    <text evidence="5">The sequence shown here is derived from an EMBL/GenBank/DDBJ whole genome shotgun (WGS) entry which is preliminary data.</text>
</comment>
<dbReference type="GO" id="GO:0016757">
    <property type="term" value="F:glycosyltransferase activity"/>
    <property type="evidence" value="ECO:0007669"/>
    <property type="project" value="InterPro"/>
</dbReference>
<keyword evidence="2" id="KW-1133">Transmembrane helix</keyword>
<evidence type="ECO:0000313" key="6">
    <source>
        <dbReference type="Proteomes" id="UP000284205"/>
    </source>
</evidence>
<name>A0A412FSU1_9BACE</name>
<keyword evidence="1 5" id="KW-0808">Transferase</keyword>
<dbReference type="PANTHER" id="PTHR46401:SF2">
    <property type="entry name" value="GLYCOSYLTRANSFERASE WBBK-RELATED"/>
    <property type="match status" value="1"/>
</dbReference>
<reference evidence="4 7" key="2">
    <citation type="journal article" date="2019" name="Nat. Med.">
        <title>A library of human gut bacterial isolates paired with longitudinal multiomics data enables mechanistic microbiome research.</title>
        <authorList>
            <person name="Poyet M."/>
            <person name="Groussin M."/>
            <person name="Gibbons S.M."/>
            <person name="Avila-Pacheco J."/>
            <person name="Jiang X."/>
            <person name="Kearney S.M."/>
            <person name="Perrotta A.R."/>
            <person name="Berdy B."/>
            <person name="Zhao S."/>
            <person name="Lieberman T.D."/>
            <person name="Swanson P.K."/>
            <person name="Smith M."/>
            <person name="Roesemann S."/>
            <person name="Alexander J.E."/>
            <person name="Rich S.A."/>
            <person name="Livny J."/>
            <person name="Vlamakis H."/>
            <person name="Clish C."/>
            <person name="Bullock K."/>
            <person name="Deik A."/>
            <person name="Scott J."/>
            <person name="Pierce K.A."/>
            <person name="Xavier R.J."/>
            <person name="Alm E.J."/>
        </authorList>
    </citation>
    <scope>NUCLEOTIDE SEQUENCE [LARGE SCALE GENOMIC DNA]</scope>
    <source>
        <strain evidence="4 7">BIOML-A19</strain>
    </source>
</reference>
<keyword evidence="2" id="KW-0812">Transmembrane</keyword>
<evidence type="ECO:0000259" key="3">
    <source>
        <dbReference type="Pfam" id="PF00534"/>
    </source>
</evidence>
<evidence type="ECO:0000313" key="7">
    <source>
        <dbReference type="Proteomes" id="UP000368418"/>
    </source>
</evidence>
<gene>
    <name evidence="5" type="ORF">DWY26_11730</name>
    <name evidence="4" type="ORF">F2Y31_12060</name>
</gene>
<dbReference type="EMBL" id="QRUO01000009">
    <property type="protein sequence ID" value="RGR71159.1"/>
    <property type="molecule type" value="Genomic_DNA"/>
</dbReference>
<dbReference type="CDD" id="cd03809">
    <property type="entry name" value="GT4_MtfB-like"/>
    <property type="match status" value="1"/>
</dbReference>
<dbReference type="Gene3D" id="3.40.50.2000">
    <property type="entry name" value="Glycogen Phosphorylase B"/>
    <property type="match status" value="2"/>
</dbReference>
<dbReference type="Pfam" id="PF00534">
    <property type="entry name" value="Glycos_transf_1"/>
    <property type="match status" value="1"/>
</dbReference>
<dbReference type="Proteomes" id="UP000284205">
    <property type="component" value="Unassembled WGS sequence"/>
</dbReference>
<reference evidence="5 6" key="1">
    <citation type="submission" date="2018-08" db="EMBL/GenBank/DDBJ databases">
        <title>A genome reference for cultivated species of the human gut microbiota.</title>
        <authorList>
            <person name="Zou Y."/>
            <person name="Xue W."/>
            <person name="Luo G."/>
        </authorList>
    </citation>
    <scope>NUCLEOTIDE SEQUENCE [LARGE SCALE GENOMIC DNA]</scope>
    <source>
        <strain evidence="5 6">AF24-29LB</strain>
    </source>
</reference>
<evidence type="ECO:0000256" key="1">
    <source>
        <dbReference type="ARBA" id="ARBA00022679"/>
    </source>
</evidence>
<proteinExistence type="predicted"/>
<dbReference type="InterPro" id="IPR001296">
    <property type="entry name" value="Glyco_trans_1"/>
</dbReference>
<dbReference type="RefSeq" id="WP_122118769.1">
    <property type="nucleotide sequence ID" value="NZ_CACRTB010000035.1"/>
</dbReference>
<feature type="domain" description="Glycosyl transferase family 1" evidence="3">
    <location>
        <begin position="200"/>
        <end position="345"/>
    </location>
</feature>
<dbReference type="PANTHER" id="PTHR46401">
    <property type="entry name" value="GLYCOSYLTRANSFERASE WBBK-RELATED"/>
    <property type="match status" value="1"/>
</dbReference>